<feature type="region of interest" description="Disordered" evidence="1">
    <location>
        <begin position="1"/>
        <end position="36"/>
    </location>
</feature>
<feature type="compositionally biased region" description="Low complexity" evidence="1">
    <location>
        <begin position="133"/>
        <end position="143"/>
    </location>
</feature>
<dbReference type="AlphaFoldDB" id="A0A1X6MJU9"/>
<protein>
    <submittedName>
        <fullName evidence="2">Uncharacterized protein</fullName>
    </submittedName>
</protein>
<evidence type="ECO:0000313" key="2">
    <source>
        <dbReference type="EMBL" id="OSX56303.1"/>
    </source>
</evidence>
<dbReference type="GeneID" id="36333295"/>
<name>A0A1X6MJU9_9APHY</name>
<sequence length="288" mass="32058">MDDQLELPPAPSSPHLSLPGLADDDLPSSDDAYPHISLDTIAPSELSPLCPSDEGLGLFLQPISIDPPLARSPSPDDDDLQFLDVQLDPVSSSLDSDEFLELRRIRRRALNAERAAREAEAEYTERITAVASSLLPPNHSSPNAEQSECDPDLTTAPLSADEKRARQRELHIAMDMRADARRRRKREKQRSKEVGALMDYKMHRVESPEHGLATLIASMVLRRSDVFRPLASRRADFPRRVYAPSPLSQCMSLEHVVADEMHMDMDVDVNANENFDADADEDAVMVDA</sequence>
<dbReference type="STRING" id="670580.A0A1X6MJU9"/>
<dbReference type="EMBL" id="KZ110614">
    <property type="protein sequence ID" value="OSX56303.1"/>
    <property type="molecule type" value="Genomic_DNA"/>
</dbReference>
<dbReference type="RefSeq" id="XP_024333097.1">
    <property type="nucleotide sequence ID" value="XM_024488346.1"/>
</dbReference>
<evidence type="ECO:0000313" key="3">
    <source>
        <dbReference type="Proteomes" id="UP000194127"/>
    </source>
</evidence>
<evidence type="ECO:0000256" key="1">
    <source>
        <dbReference type="SAM" id="MobiDB-lite"/>
    </source>
</evidence>
<reference evidence="2 3" key="1">
    <citation type="submission" date="2017-04" db="EMBL/GenBank/DDBJ databases">
        <title>Genome Sequence of the Model Brown-Rot Fungus Postia placenta SB12.</title>
        <authorList>
            <consortium name="DOE Joint Genome Institute"/>
            <person name="Gaskell J."/>
            <person name="Kersten P."/>
            <person name="Larrondo L.F."/>
            <person name="Canessa P."/>
            <person name="Martinez D."/>
            <person name="Hibbett D."/>
            <person name="Schmoll M."/>
            <person name="Kubicek C.P."/>
            <person name="Martinez A.T."/>
            <person name="Yadav J."/>
            <person name="Master E."/>
            <person name="Magnuson J.K."/>
            <person name="James T."/>
            <person name="Yaver D."/>
            <person name="Berka R."/>
            <person name="Labutti K."/>
            <person name="Lipzen A."/>
            <person name="Aerts A."/>
            <person name="Barry K."/>
            <person name="Henrissat B."/>
            <person name="Blanchette R."/>
            <person name="Grigoriev I."/>
            <person name="Cullen D."/>
        </authorList>
    </citation>
    <scope>NUCLEOTIDE SEQUENCE [LARGE SCALE GENOMIC DNA]</scope>
    <source>
        <strain evidence="2 3">MAD-698-R-SB12</strain>
    </source>
</reference>
<proteinExistence type="predicted"/>
<feature type="region of interest" description="Disordered" evidence="1">
    <location>
        <begin position="133"/>
        <end position="164"/>
    </location>
</feature>
<dbReference type="OrthoDB" id="3256408at2759"/>
<dbReference type="Proteomes" id="UP000194127">
    <property type="component" value="Unassembled WGS sequence"/>
</dbReference>
<gene>
    <name evidence="2" type="ORF">POSPLADRAFT_1175360</name>
</gene>
<keyword evidence="3" id="KW-1185">Reference proteome</keyword>
<organism evidence="2 3">
    <name type="scientific">Postia placenta MAD-698-R-SB12</name>
    <dbReference type="NCBI Taxonomy" id="670580"/>
    <lineage>
        <taxon>Eukaryota</taxon>
        <taxon>Fungi</taxon>
        <taxon>Dikarya</taxon>
        <taxon>Basidiomycota</taxon>
        <taxon>Agaricomycotina</taxon>
        <taxon>Agaricomycetes</taxon>
        <taxon>Polyporales</taxon>
        <taxon>Adustoporiaceae</taxon>
        <taxon>Rhodonia</taxon>
    </lineage>
</organism>
<accession>A0A1X6MJU9</accession>